<keyword evidence="3" id="KW-1185">Reference proteome</keyword>
<proteinExistence type="predicted"/>
<dbReference type="PANTHER" id="PTHR35335">
    <property type="entry name" value="UPF0716 PROTEIN FXSA"/>
    <property type="match status" value="1"/>
</dbReference>
<dbReference type="PANTHER" id="PTHR35335:SF1">
    <property type="entry name" value="UPF0716 PROTEIN FXSA"/>
    <property type="match status" value="1"/>
</dbReference>
<feature type="transmembrane region" description="Helical" evidence="1">
    <location>
        <begin position="6"/>
        <end position="21"/>
    </location>
</feature>
<keyword evidence="1" id="KW-0812">Transmembrane</keyword>
<accession>A0A4S1CCL7</accession>
<evidence type="ECO:0000313" key="3">
    <source>
        <dbReference type="Proteomes" id="UP000306416"/>
    </source>
</evidence>
<name>A0A4S1CCL7_9BACT</name>
<protein>
    <submittedName>
        <fullName evidence="2">FxsA family protein</fullName>
    </submittedName>
</protein>
<dbReference type="RefSeq" id="WP_135870584.1">
    <property type="nucleotide sequence ID" value="NZ_SRSC01000003.1"/>
</dbReference>
<gene>
    <name evidence="2" type="ORF">E4633_12405</name>
</gene>
<dbReference type="InterPro" id="IPR007313">
    <property type="entry name" value="FxsA"/>
</dbReference>
<dbReference type="GO" id="GO:0016020">
    <property type="term" value="C:membrane"/>
    <property type="evidence" value="ECO:0007669"/>
    <property type="project" value="InterPro"/>
</dbReference>
<sequence length="131" mass="14575">MFFRLFLIFLIVPVIEIYLIIKVGQVIGGVATVTVLLAMSLLGAWLIRHQGGRVLGQIRDELAQGRLPAAQLLDGALIFIGGVLLTTPGFFTDFLGIFFLIPATRRVIKMWLGLWLQAKIARGGFVVRRHF</sequence>
<feature type="transmembrane region" description="Helical" evidence="1">
    <location>
        <begin position="26"/>
        <end position="47"/>
    </location>
</feature>
<dbReference type="NCBIfam" id="NF008528">
    <property type="entry name" value="PRK11463.1-2"/>
    <property type="match status" value="1"/>
</dbReference>
<evidence type="ECO:0000256" key="1">
    <source>
        <dbReference type="SAM" id="Phobius"/>
    </source>
</evidence>
<keyword evidence="1" id="KW-0472">Membrane</keyword>
<evidence type="ECO:0000313" key="2">
    <source>
        <dbReference type="EMBL" id="TGU71145.1"/>
    </source>
</evidence>
<reference evidence="2 3" key="1">
    <citation type="submission" date="2019-04" db="EMBL/GenBank/DDBJ databases">
        <title>Geobacter oryzae sp. nov., ferric-reducing bacteria isolated from paddy soil.</title>
        <authorList>
            <person name="Xu Z."/>
            <person name="Masuda Y."/>
            <person name="Itoh H."/>
            <person name="Senoo K."/>
        </authorList>
    </citation>
    <scope>NUCLEOTIDE SEQUENCE [LARGE SCALE GENOMIC DNA]</scope>
    <source>
        <strain evidence="2 3">Red111</strain>
    </source>
</reference>
<dbReference type="AlphaFoldDB" id="A0A4S1CCL7"/>
<organism evidence="2 3">
    <name type="scientific">Geomonas terrae</name>
    <dbReference type="NCBI Taxonomy" id="2562681"/>
    <lineage>
        <taxon>Bacteria</taxon>
        <taxon>Pseudomonadati</taxon>
        <taxon>Thermodesulfobacteriota</taxon>
        <taxon>Desulfuromonadia</taxon>
        <taxon>Geobacterales</taxon>
        <taxon>Geobacteraceae</taxon>
        <taxon>Geomonas</taxon>
    </lineage>
</organism>
<comment type="caution">
    <text evidence="2">The sequence shown here is derived from an EMBL/GenBank/DDBJ whole genome shotgun (WGS) entry which is preliminary data.</text>
</comment>
<feature type="transmembrane region" description="Helical" evidence="1">
    <location>
        <begin position="76"/>
        <end position="101"/>
    </location>
</feature>
<dbReference type="Proteomes" id="UP000306416">
    <property type="component" value="Unassembled WGS sequence"/>
</dbReference>
<dbReference type="EMBL" id="SRSC01000003">
    <property type="protein sequence ID" value="TGU71145.1"/>
    <property type="molecule type" value="Genomic_DNA"/>
</dbReference>
<dbReference type="Pfam" id="PF04186">
    <property type="entry name" value="FxsA"/>
    <property type="match status" value="1"/>
</dbReference>
<keyword evidence="1" id="KW-1133">Transmembrane helix</keyword>